<gene>
    <name evidence="1" type="ORF">PanWU01x14_135620</name>
</gene>
<dbReference type="AlphaFoldDB" id="A0A2P5CPC9"/>
<dbReference type="EMBL" id="JXTB01000109">
    <property type="protein sequence ID" value="PON62886.1"/>
    <property type="molecule type" value="Genomic_DNA"/>
</dbReference>
<accession>A0A2P5CPC9</accession>
<proteinExistence type="predicted"/>
<protein>
    <submittedName>
        <fullName evidence="1">Uncharacterized protein</fullName>
    </submittedName>
</protein>
<evidence type="ECO:0000313" key="2">
    <source>
        <dbReference type="Proteomes" id="UP000237105"/>
    </source>
</evidence>
<dbReference type="OrthoDB" id="10557679at2759"/>
<name>A0A2P5CPC9_PARAD</name>
<dbReference type="Proteomes" id="UP000237105">
    <property type="component" value="Unassembled WGS sequence"/>
</dbReference>
<evidence type="ECO:0000313" key="1">
    <source>
        <dbReference type="EMBL" id="PON62886.1"/>
    </source>
</evidence>
<keyword evidence="2" id="KW-1185">Reference proteome</keyword>
<sequence>MGVLFFQRKWVVISKVPILETTEVCSTTTLAALGPYSQEVLQPFGRLASSFDTRPAAPATTSPARWIPPSTSGFKMNVDAAISYDSQPCVGGLFETLLVLPWLG</sequence>
<organism evidence="1 2">
    <name type="scientific">Parasponia andersonii</name>
    <name type="common">Sponia andersonii</name>
    <dbReference type="NCBI Taxonomy" id="3476"/>
    <lineage>
        <taxon>Eukaryota</taxon>
        <taxon>Viridiplantae</taxon>
        <taxon>Streptophyta</taxon>
        <taxon>Embryophyta</taxon>
        <taxon>Tracheophyta</taxon>
        <taxon>Spermatophyta</taxon>
        <taxon>Magnoliopsida</taxon>
        <taxon>eudicotyledons</taxon>
        <taxon>Gunneridae</taxon>
        <taxon>Pentapetalae</taxon>
        <taxon>rosids</taxon>
        <taxon>fabids</taxon>
        <taxon>Rosales</taxon>
        <taxon>Cannabaceae</taxon>
        <taxon>Parasponia</taxon>
    </lineage>
</organism>
<comment type="caution">
    <text evidence="1">The sequence shown here is derived from an EMBL/GenBank/DDBJ whole genome shotgun (WGS) entry which is preliminary data.</text>
</comment>
<reference evidence="2" key="1">
    <citation type="submission" date="2016-06" db="EMBL/GenBank/DDBJ databases">
        <title>Parallel loss of symbiosis genes in relatives of nitrogen-fixing non-legume Parasponia.</title>
        <authorList>
            <person name="Van Velzen R."/>
            <person name="Holmer R."/>
            <person name="Bu F."/>
            <person name="Rutten L."/>
            <person name="Van Zeijl A."/>
            <person name="Liu W."/>
            <person name="Santuari L."/>
            <person name="Cao Q."/>
            <person name="Sharma T."/>
            <person name="Shen D."/>
            <person name="Roswanjaya Y."/>
            <person name="Wardhani T."/>
            <person name="Kalhor M.S."/>
            <person name="Jansen J."/>
            <person name="Van den Hoogen J."/>
            <person name="Gungor B."/>
            <person name="Hartog M."/>
            <person name="Hontelez J."/>
            <person name="Verver J."/>
            <person name="Yang W.-C."/>
            <person name="Schijlen E."/>
            <person name="Repin R."/>
            <person name="Schilthuizen M."/>
            <person name="Schranz E."/>
            <person name="Heidstra R."/>
            <person name="Miyata K."/>
            <person name="Fedorova E."/>
            <person name="Kohlen W."/>
            <person name="Bisseling T."/>
            <person name="Smit S."/>
            <person name="Geurts R."/>
        </authorList>
    </citation>
    <scope>NUCLEOTIDE SEQUENCE [LARGE SCALE GENOMIC DNA]</scope>
    <source>
        <strain evidence="2">cv. WU1-14</strain>
    </source>
</reference>